<sequence>MALSADDVLEEVGSFGWFQIRLLILFNLLSALLFGWAVMVTGIITAEPPWKCVQNSSVCTFGGSFYSGDEHYDHRCNISRSEWEFEDEMTTVVTEGLMSEDREKQNEFSLVFDLVCGKSIYGTLALAAVFLGFFVGAIIIGPFTDKFGRKPTIFISGFVIAVFSLVSAFPKIFSLFVVFKIIVGLGVAYFITDWRTLTIVTAVPGLPALLGWFLTPESVRWLMVKGRTEDAKAIFRRMARVNKTSMPVGELQSPDDDDRLGDVCDLFSSRQMVKKTLLSWFVNALVYYGVFLSAPNIGGNFYLNFFLTSLIELPAIPAGVWAFNRFGRKKSIIASLILAAIGAFASARWLNRVHSLLPFAIMGANALLAGVLCLTLPETKNEPTLETVKREEEEMSQIPPAYV</sequence>
<feature type="transmembrane region" description="Helical" evidence="6">
    <location>
        <begin position="332"/>
        <end position="350"/>
    </location>
</feature>
<dbReference type="InterPro" id="IPR036259">
    <property type="entry name" value="MFS_trans_sf"/>
</dbReference>
<dbReference type="Gene3D" id="1.20.1250.20">
    <property type="entry name" value="MFS general substrate transporter like domains"/>
    <property type="match status" value="2"/>
</dbReference>
<evidence type="ECO:0000256" key="2">
    <source>
        <dbReference type="ARBA" id="ARBA00022692"/>
    </source>
</evidence>
<evidence type="ECO:0000256" key="5">
    <source>
        <dbReference type="SAM" id="MobiDB-lite"/>
    </source>
</evidence>
<feature type="transmembrane region" description="Helical" evidence="6">
    <location>
        <begin position="120"/>
        <end position="141"/>
    </location>
</feature>
<dbReference type="GO" id="GO:0022857">
    <property type="term" value="F:transmembrane transporter activity"/>
    <property type="evidence" value="ECO:0007669"/>
    <property type="project" value="InterPro"/>
</dbReference>
<name>A0A3M6U7B2_POCDA</name>
<protein>
    <recommendedName>
        <fullName evidence="9">Major facilitator superfamily (MFS) profile domain-containing protein</fullName>
    </recommendedName>
</protein>
<evidence type="ECO:0008006" key="9">
    <source>
        <dbReference type="Google" id="ProtNLM"/>
    </source>
</evidence>
<keyword evidence="2 6" id="KW-0812">Transmembrane</keyword>
<feature type="transmembrane region" description="Helical" evidence="6">
    <location>
        <begin position="20"/>
        <end position="44"/>
    </location>
</feature>
<feature type="region of interest" description="Disordered" evidence="5">
    <location>
        <begin position="384"/>
        <end position="403"/>
    </location>
</feature>
<proteinExistence type="predicted"/>
<dbReference type="SUPFAM" id="SSF103473">
    <property type="entry name" value="MFS general substrate transporter"/>
    <property type="match status" value="1"/>
</dbReference>
<dbReference type="EMBL" id="RCHS01002138">
    <property type="protein sequence ID" value="RMX49476.1"/>
    <property type="molecule type" value="Genomic_DNA"/>
</dbReference>
<accession>A0A3M6U7B2</accession>
<gene>
    <name evidence="7" type="ORF">pdam_00017630</name>
</gene>
<dbReference type="Proteomes" id="UP000275408">
    <property type="component" value="Unassembled WGS sequence"/>
</dbReference>
<keyword evidence="4 6" id="KW-0472">Membrane</keyword>
<dbReference type="PANTHER" id="PTHR24064">
    <property type="entry name" value="SOLUTE CARRIER FAMILY 22 MEMBER"/>
    <property type="match status" value="1"/>
</dbReference>
<comment type="subcellular location">
    <subcellularLocation>
        <location evidence="1">Membrane</location>
        <topology evidence="1">Multi-pass membrane protein</topology>
    </subcellularLocation>
</comment>
<organism evidence="7 8">
    <name type="scientific">Pocillopora damicornis</name>
    <name type="common">Cauliflower coral</name>
    <name type="synonym">Millepora damicornis</name>
    <dbReference type="NCBI Taxonomy" id="46731"/>
    <lineage>
        <taxon>Eukaryota</taxon>
        <taxon>Metazoa</taxon>
        <taxon>Cnidaria</taxon>
        <taxon>Anthozoa</taxon>
        <taxon>Hexacorallia</taxon>
        <taxon>Scleractinia</taxon>
        <taxon>Astrocoeniina</taxon>
        <taxon>Pocilloporidae</taxon>
        <taxon>Pocillopora</taxon>
    </lineage>
</organism>
<dbReference type="AlphaFoldDB" id="A0A3M6U7B2"/>
<feature type="transmembrane region" description="Helical" evidence="6">
    <location>
        <begin position="356"/>
        <end position="376"/>
    </location>
</feature>
<dbReference type="Pfam" id="PF00083">
    <property type="entry name" value="Sugar_tr"/>
    <property type="match status" value="2"/>
</dbReference>
<feature type="transmembrane region" description="Helical" evidence="6">
    <location>
        <begin position="173"/>
        <end position="191"/>
    </location>
</feature>
<feature type="transmembrane region" description="Helical" evidence="6">
    <location>
        <begin position="197"/>
        <end position="215"/>
    </location>
</feature>
<feature type="transmembrane region" description="Helical" evidence="6">
    <location>
        <begin position="301"/>
        <end position="323"/>
    </location>
</feature>
<dbReference type="OrthoDB" id="5959346at2759"/>
<dbReference type="InterPro" id="IPR005828">
    <property type="entry name" value="MFS_sugar_transport-like"/>
</dbReference>
<keyword evidence="8" id="KW-1185">Reference proteome</keyword>
<dbReference type="GO" id="GO:0016020">
    <property type="term" value="C:membrane"/>
    <property type="evidence" value="ECO:0007669"/>
    <property type="project" value="UniProtKB-SubCell"/>
</dbReference>
<dbReference type="STRING" id="46731.A0A3M6U7B2"/>
<keyword evidence="3 6" id="KW-1133">Transmembrane helix</keyword>
<evidence type="ECO:0000256" key="6">
    <source>
        <dbReference type="SAM" id="Phobius"/>
    </source>
</evidence>
<reference evidence="7 8" key="1">
    <citation type="journal article" date="2018" name="Sci. Rep.">
        <title>Comparative analysis of the Pocillopora damicornis genome highlights role of immune system in coral evolution.</title>
        <authorList>
            <person name="Cunning R."/>
            <person name="Bay R.A."/>
            <person name="Gillette P."/>
            <person name="Baker A.C."/>
            <person name="Traylor-Knowles N."/>
        </authorList>
    </citation>
    <scope>NUCLEOTIDE SEQUENCE [LARGE SCALE GENOMIC DNA]</scope>
    <source>
        <strain evidence="7">RSMAS</strain>
        <tissue evidence="7">Whole animal</tissue>
    </source>
</reference>
<feature type="transmembrane region" description="Helical" evidence="6">
    <location>
        <begin position="277"/>
        <end position="295"/>
    </location>
</feature>
<feature type="transmembrane region" description="Helical" evidence="6">
    <location>
        <begin position="147"/>
        <end position="166"/>
    </location>
</feature>
<evidence type="ECO:0000256" key="1">
    <source>
        <dbReference type="ARBA" id="ARBA00004141"/>
    </source>
</evidence>
<evidence type="ECO:0000313" key="8">
    <source>
        <dbReference type="Proteomes" id="UP000275408"/>
    </source>
</evidence>
<evidence type="ECO:0000256" key="4">
    <source>
        <dbReference type="ARBA" id="ARBA00023136"/>
    </source>
</evidence>
<evidence type="ECO:0000313" key="7">
    <source>
        <dbReference type="EMBL" id="RMX49476.1"/>
    </source>
</evidence>
<evidence type="ECO:0000256" key="3">
    <source>
        <dbReference type="ARBA" id="ARBA00022989"/>
    </source>
</evidence>
<comment type="caution">
    <text evidence="7">The sequence shown here is derived from an EMBL/GenBank/DDBJ whole genome shotgun (WGS) entry which is preliminary data.</text>
</comment>